<dbReference type="Pfam" id="PF18376">
    <property type="entry name" value="MDD_C"/>
    <property type="match status" value="1"/>
</dbReference>
<organism evidence="19 20">
    <name type="scientific">Clunio marinus</name>
    <dbReference type="NCBI Taxonomy" id="568069"/>
    <lineage>
        <taxon>Eukaryota</taxon>
        <taxon>Metazoa</taxon>
        <taxon>Ecdysozoa</taxon>
        <taxon>Arthropoda</taxon>
        <taxon>Hexapoda</taxon>
        <taxon>Insecta</taxon>
        <taxon>Pterygota</taxon>
        <taxon>Neoptera</taxon>
        <taxon>Endopterygota</taxon>
        <taxon>Diptera</taxon>
        <taxon>Nematocera</taxon>
        <taxon>Chironomoidea</taxon>
        <taxon>Chironomidae</taxon>
        <taxon>Clunio</taxon>
    </lineage>
</organism>
<evidence type="ECO:0000313" key="20">
    <source>
        <dbReference type="Proteomes" id="UP000183832"/>
    </source>
</evidence>
<evidence type="ECO:0000256" key="1">
    <source>
        <dbReference type="ARBA" id="ARBA00003812"/>
    </source>
</evidence>
<dbReference type="Pfam" id="PF22700">
    <property type="entry name" value="MVD-like_N"/>
    <property type="match status" value="1"/>
</dbReference>
<comment type="pathway">
    <text evidence="16">Steroid biosynthesis; cholesterol biosynthesis.</text>
</comment>
<comment type="similarity">
    <text evidence="2 15 16">Belongs to the diphosphomevalonate decarboxylase family.</text>
</comment>
<dbReference type="GO" id="GO:0006695">
    <property type="term" value="P:cholesterol biosynthetic process"/>
    <property type="evidence" value="ECO:0007669"/>
    <property type="project" value="UniProtKB-UniPathway"/>
</dbReference>
<reference evidence="19 20" key="1">
    <citation type="submission" date="2015-04" db="EMBL/GenBank/DDBJ databases">
        <authorList>
            <person name="Syromyatnikov M.Y."/>
            <person name="Popov V.N."/>
        </authorList>
    </citation>
    <scope>NUCLEOTIDE SEQUENCE [LARGE SCALE GENOMIC DNA]</scope>
</reference>
<evidence type="ECO:0000256" key="4">
    <source>
        <dbReference type="ARBA" id="ARBA00019335"/>
    </source>
</evidence>
<keyword evidence="7 15" id="KW-0067">ATP-binding</keyword>
<keyword evidence="6 15" id="KW-0547">Nucleotide-binding</keyword>
<evidence type="ECO:0000256" key="8">
    <source>
        <dbReference type="ARBA" id="ARBA00022955"/>
    </source>
</evidence>
<evidence type="ECO:0000259" key="17">
    <source>
        <dbReference type="Pfam" id="PF18376"/>
    </source>
</evidence>
<evidence type="ECO:0000256" key="3">
    <source>
        <dbReference type="ARBA" id="ARBA00012296"/>
    </source>
</evidence>
<keyword evidence="9 16" id="KW-0756">Sterol biosynthesis</keyword>
<dbReference type="GO" id="GO:0005829">
    <property type="term" value="C:cytosol"/>
    <property type="evidence" value="ECO:0007669"/>
    <property type="project" value="InterPro"/>
</dbReference>
<evidence type="ECO:0000313" key="19">
    <source>
        <dbReference type="EMBL" id="CRL07495.1"/>
    </source>
</evidence>
<dbReference type="UniPathway" id="UPA00063"/>
<dbReference type="EC" id="4.1.1.33" evidence="3 15"/>
<sequence>MDSTQLSVTCIAPVNIAVIKYWGKRNESLILPINDSLSVTLSTADLCSKTKIIADAKFTDNVMILNGKEENFENERIQRCVKEIKARAAELGSCPKELLEWKIHIESENNFPTAAGLASSASGYACLVYSLAQLYDLKKQEISDIARMGSGSACRSIYGGFVQWQKGIQLDGKDSIAFQVAPASHWPDLHVLILVVNDSKKKIGSTSGMARSVVTSELIKYRVEKCVPQRIHSMTQAIKDRDFSKFAEVTMKDSNQFHAICLDTFPPCVYMNDVSHEIVNYIHEFNRTEGETKVAYTFDAGPNACLYLLEKNVKRVLSFVNHIFPNDNQKSAEYVRGIPVEYESEDVNEFQNYPQYEKNTLKYIIHTKVGEGPSRVD</sequence>
<evidence type="ECO:0000256" key="10">
    <source>
        <dbReference type="ARBA" id="ARBA00023098"/>
    </source>
</evidence>
<dbReference type="STRING" id="568069.A0A1J1J527"/>
<dbReference type="GO" id="GO:0004163">
    <property type="term" value="F:diphosphomevalonate decarboxylase activity"/>
    <property type="evidence" value="ECO:0007669"/>
    <property type="project" value="UniProtKB-UniRule"/>
</dbReference>
<dbReference type="InterPro" id="IPR029765">
    <property type="entry name" value="Mev_diP_decarb"/>
</dbReference>
<dbReference type="InterPro" id="IPR036554">
    <property type="entry name" value="GHMP_kinase_C_sf"/>
</dbReference>
<dbReference type="Proteomes" id="UP000183832">
    <property type="component" value="Unassembled WGS sequence"/>
</dbReference>
<evidence type="ECO:0000256" key="2">
    <source>
        <dbReference type="ARBA" id="ARBA00008831"/>
    </source>
</evidence>
<dbReference type="SUPFAM" id="SSF54211">
    <property type="entry name" value="Ribosomal protein S5 domain 2-like"/>
    <property type="match status" value="1"/>
</dbReference>
<comment type="function">
    <text evidence="1 16">Catalyzes the ATP dependent decarboxylation of (R)-5-diphosphomevalonate to form isopentenyl diphosphate (IPP). Functions in the mevalonate (MVA) pathway leading to isopentenyl diphosphate (IPP), a key precursor for the biosynthesis of isoprenoids and sterol synthesis.</text>
</comment>
<dbReference type="AlphaFoldDB" id="A0A1J1J527"/>
<keyword evidence="16" id="KW-0152">Cholesterol biosynthesis</keyword>
<dbReference type="Gene3D" id="3.30.70.890">
    <property type="entry name" value="GHMP kinase, C-terminal domain"/>
    <property type="match status" value="1"/>
</dbReference>
<evidence type="ECO:0000256" key="14">
    <source>
        <dbReference type="ARBA" id="ARBA00048154"/>
    </source>
</evidence>
<dbReference type="FunFam" id="3.30.70.890:FF:000005">
    <property type="entry name" value="Diphosphomevalonate decarboxylase"/>
    <property type="match status" value="1"/>
</dbReference>
<keyword evidence="20" id="KW-1185">Reference proteome</keyword>
<keyword evidence="13 15" id="KW-0456">Lyase</keyword>
<dbReference type="EMBL" id="CVRI01000072">
    <property type="protein sequence ID" value="CRL07495.1"/>
    <property type="molecule type" value="Genomic_DNA"/>
</dbReference>
<keyword evidence="11 16" id="KW-1207">Sterol metabolism</keyword>
<keyword evidence="5 16" id="KW-0444">Lipid biosynthesis</keyword>
<dbReference type="InterPro" id="IPR005935">
    <property type="entry name" value="Mev_decarb"/>
</dbReference>
<evidence type="ECO:0000256" key="12">
    <source>
        <dbReference type="ARBA" id="ARBA00023221"/>
    </source>
</evidence>
<keyword evidence="16" id="KW-0153">Cholesterol metabolism</keyword>
<dbReference type="InterPro" id="IPR020568">
    <property type="entry name" value="Ribosomal_Su5_D2-typ_SF"/>
</dbReference>
<feature type="domain" description="Diphosphomevalonate decarboxylase-like N-terminal" evidence="18">
    <location>
        <begin position="12"/>
        <end position="177"/>
    </location>
</feature>
<evidence type="ECO:0000256" key="5">
    <source>
        <dbReference type="ARBA" id="ARBA00022516"/>
    </source>
</evidence>
<protein>
    <recommendedName>
        <fullName evidence="4 15">Diphosphomevalonate decarboxylase</fullName>
        <ecNumber evidence="3 15">4.1.1.33</ecNumber>
    </recommendedName>
</protein>
<keyword evidence="12 16" id="KW-0753">Steroid metabolism</keyword>
<keyword evidence="10 15" id="KW-0443">Lipid metabolism</keyword>
<dbReference type="InterPro" id="IPR041431">
    <property type="entry name" value="Mvd1_C"/>
</dbReference>
<dbReference type="Gene3D" id="3.30.230.10">
    <property type="match status" value="1"/>
</dbReference>
<proteinExistence type="inferred from homology"/>
<feature type="domain" description="Mvd1 C-terminal" evidence="17">
    <location>
        <begin position="191"/>
        <end position="375"/>
    </location>
</feature>
<evidence type="ECO:0000259" key="18">
    <source>
        <dbReference type="Pfam" id="PF22700"/>
    </source>
</evidence>
<evidence type="ECO:0000256" key="7">
    <source>
        <dbReference type="ARBA" id="ARBA00022840"/>
    </source>
</evidence>
<dbReference type="PANTHER" id="PTHR10977">
    <property type="entry name" value="DIPHOSPHOMEVALONATE DECARBOXYLASE"/>
    <property type="match status" value="1"/>
</dbReference>
<name>A0A1J1J527_9DIPT</name>
<dbReference type="PIRSF" id="PIRSF015950">
    <property type="entry name" value="Mev_P_decrbx"/>
    <property type="match status" value="1"/>
</dbReference>
<evidence type="ECO:0000256" key="9">
    <source>
        <dbReference type="ARBA" id="ARBA00023011"/>
    </source>
</evidence>
<dbReference type="GO" id="GO:0005524">
    <property type="term" value="F:ATP binding"/>
    <property type="evidence" value="ECO:0007669"/>
    <property type="project" value="UniProtKB-UniRule"/>
</dbReference>
<dbReference type="SUPFAM" id="SSF55060">
    <property type="entry name" value="GHMP Kinase, C-terminal domain"/>
    <property type="match status" value="1"/>
</dbReference>
<dbReference type="OrthoDB" id="10253702at2759"/>
<dbReference type="FunFam" id="3.30.230.10:FF:000080">
    <property type="entry name" value="Diphosphomevalonate decarboxylase"/>
    <property type="match status" value="1"/>
</dbReference>
<comment type="catalytic activity">
    <reaction evidence="14 15 16">
        <text>(R)-5-diphosphomevalonate + ATP = isopentenyl diphosphate + ADP + phosphate + CO2</text>
        <dbReference type="Rhea" id="RHEA:23732"/>
        <dbReference type="ChEBI" id="CHEBI:16526"/>
        <dbReference type="ChEBI" id="CHEBI:30616"/>
        <dbReference type="ChEBI" id="CHEBI:43474"/>
        <dbReference type="ChEBI" id="CHEBI:57557"/>
        <dbReference type="ChEBI" id="CHEBI:128769"/>
        <dbReference type="ChEBI" id="CHEBI:456216"/>
        <dbReference type="EC" id="4.1.1.33"/>
    </reaction>
</comment>
<keyword evidence="8 16" id="KW-0752">Steroid biosynthesis</keyword>
<dbReference type="NCBIfam" id="TIGR01240">
    <property type="entry name" value="mevDPdecarb"/>
    <property type="match status" value="1"/>
</dbReference>
<evidence type="ECO:0000256" key="15">
    <source>
        <dbReference type="PIRNR" id="PIRNR015950"/>
    </source>
</evidence>
<gene>
    <name evidence="19" type="ORF">CLUMA_CG020462</name>
</gene>
<dbReference type="InterPro" id="IPR053859">
    <property type="entry name" value="MVD-like_N"/>
</dbReference>
<dbReference type="PANTHER" id="PTHR10977:SF3">
    <property type="entry name" value="DIPHOSPHOMEVALONATE DECARBOXYLASE"/>
    <property type="match status" value="1"/>
</dbReference>
<evidence type="ECO:0000256" key="13">
    <source>
        <dbReference type="ARBA" id="ARBA00023239"/>
    </source>
</evidence>
<evidence type="ECO:0000256" key="11">
    <source>
        <dbReference type="ARBA" id="ARBA00023166"/>
    </source>
</evidence>
<accession>A0A1J1J527</accession>
<dbReference type="GO" id="GO:0019287">
    <property type="term" value="P:isopentenyl diphosphate biosynthetic process, mevalonate pathway"/>
    <property type="evidence" value="ECO:0007669"/>
    <property type="project" value="UniProtKB-UniRule"/>
</dbReference>
<dbReference type="InterPro" id="IPR014721">
    <property type="entry name" value="Ribsml_uS5_D2-typ_fold_subgr"/>
</dbReference>
<evidence type="ECO:0000256" key="16">
    <source>
        <dbReference type="RuleBase" id="RU363086"/>
    </source>
</evidence>
<evidence type="ECO:0000256" key="6">
    <source>
        <dbReference type="ARBA" id="ARBA00022741"/>
    </source>
</evidence>